<keyword evidence="2 9" id="KW-0963">Cytoplasm</keyword>
<dbReference type="Pfam" id="PF08264">
    <property type="entry name" value="Anticodon_1"/>
    <property type="match status" value="1"/>
</dbReference>
<dbReference type="Gene3D" id="1.10.730.10">
    <property type="entry name" value="Isoleucyl-tRNA Synthetase, Domain 1"/>
    <property type="match status" value="1"/>
</dbReference>
<dbReference type="Pfam" id="PF00133">
    <property type="entry name" value="tRNA-synt_1"/>
    <property type="match status" value="1"/>
</dbReference>
<dbReference type="Proteomes" id="UP001354971">
    <property type="component" value="Unassembled WGS sequence"/>
</dbReference>
<dbReference type="NCBIfam" id="TIGR00396">
    <property type="entry name" value="leuS_bact"/>
    <property type="match status" value="1"/>
</dbReference>
<evidence type="ECO:0000313" key="16">
    <source>
        <dbReference type="Proteomes" id="UP001354971"/>
    </source>
</evidence>
<dbReference type="PROSITE" id="PS00178">
    <property type="entry name" value="AA_TRNA_LIGASE_I"/>
    <property type="match status" value="1"/>
</dbReference>
<feature type="domain" description="Aminoacyl-tRNA synthetase class Ia" evidence="11">
    <location>
        <begin position="623"/>
        <end position="662"/>
    </location>
</feature>
<evidence type="ECO:0000313" key="15">
    <source>
        <dbReference type="EMBL" id="MEE2526995.1"/>
    </source>
</evidence>
<evidence type="ECO:0000256" key="5">
    <source>
        <dbReference type="ARBA" id="ARBA00022840"/>
    </source>
</evidence>
<dbReference type="SUPFAM" id="SSF50677">
    <property type="entry name" value="ValRS/IleRS/LeuRS editing domain"/>
    <property type="match status" value="1"/>
</dbReference>
<evidence type="ECO:0000256" key="7">
    <source>
        <dbReference type="ARBA" id="ARBA00023146"/>
    </source>
</evidence>
<dbReference type="SUPFAM" id="SSF52374">
    <property type="entry name" value="Nucleotidylyl transferase"/>
    <property type="match status" value="1"/>
</dbReference>
<dbReference type="SUPFAM" id="SSF47323">
    <property type="entry name" value="Anticodon-binding domain of a subclass of class I aminoacyl-tRNA synthetases"/>
    <property type="match status" value="1"/>
</dbReference>
<comment type="catalytic activity">
    <reaction evidence="8 9">
        <text>tRNA(Leu) + L-leucine + ATP = L-leucyl-tRNA(Leu) + AMP + diphosphate</text>
        <dbReference type="Rhea" id="RHEA:11688"/>
        <dbReference type="Rhea" id="RHEA-COMP:9613"/>
        <dbReference type="Rhea" id="RHEA-COMP:9622"/>
        <dbReference type="ChEBI" id="CHEBI:30616"/>
        <dbReference type="ChEBI" id="CHEBI:33019"/>
        <dbReference type="ChEBI" id="CHEBI:57427"/>
        <dbReference type="ChEBI" id="CHEBI:78442"/>
        <dbReference type="ChEBI" id="CHEBI:78494"/>
        <dbReference type="ChEBI" id="CHEBI:456215"/>
        <dbReference type="EC" id="6.1.1.4"/>
    </reaction>
</comment>
<dbReference type="InterPro" id="IPR002302">
    <property type="entry name" value="Leu-tRNA-ligase"/>
</dbReference>
<organism evidence="15 16">
    <name type="scientific">Hyphobacterium lacteum</name>
    <dbReference type="NCBI Taxonomy" id="3116575"/>
    <lineage>
        <taxon>Bacteria</taxon>
        <taxon>Pseudomonadati</taxon>
        <taxon>Pseudomonadota</taxon>
        <taxon>Alphaproteobacteria</taxon>
        <taxon>Maricaulales</taxon>
        <taxon>Maricaulaceae</taxon>
        <taxon>Hyphobacterium</taxon>
    </lineage>
</organism>
<dbReference type="InterPro" id="IPR009080">
    <property type="entry name" value="tRNAsynth_Ia_anticodon-bd"/>
</dbReference>
<dbReference type="InterPro" id="IPR025709">
    <property type="entry name" value="Leu_tRNA-synth_edit"/>
</dbReference>
<keyword evidence="4 9" id="KW-0547">Nucleotide-binding</keyword>
<evidence type="ECO:0000259" key="11">
    <source>
        <dbReference type="Pfam" id="PF00133"/>
    </source>
</evidence>
<comment type="subcellular location">
    <subcellularLocation>
        <location evidence="9">Cytoplasm</location>
    </subcellularLocation>
</comment>
<sequence length="864" mass="96406">MSRYNPREAEPKWQSIWADQGVDRAGREASDRPKYYVLEMFPYPSGKIHVGHSRNYAMGDVVARYKRARGFDVLHPMGWDAFGLPAENAARERQVHPRDWTLKNIEVMRGQLKRLGLSLDWDREIATCEPDYYKHQQAIFLKLMEKGLVERRKAKVNWDPVDNTVLANEQVIDGKGWRSGAPVVQRELDQWFLKITDYADSLLDGLETLDRWPEKVRLMQANWIGRSRGAHITFPFADPADAERFGMPGITVFTTRPDTIFGASFLALAPDHAITRELGQDDPFVDSFTRDCASAGTSEEEIEKAPKKGVDLGVKVLHPFDKKWKIPVWSANFVLSTYGTGAIFGSPAGDQRDLDFARKYDLDVTPVVLPPNTDAASHSIDTEAYTGPGTIYNSRFLDGLATDEAIERCITELEKVNLGQGATTYRLRDWLVSRQRYWGCPIPVIHCGTCGVVPVPDTALPVELPRDVTFDTPGNPLDRHEGWRNVDCPECGAPARRETDTLDTFVCSSWYFLRFASPWPEDKPFDADEARRWMPVDQYVGGIEHAILHLLYARFFTRAIRDCGLIDLPDGEPFAGLFTQGMVTHETYRSEDGRWLAPTEIEERDGKLVEIEGGRPVTVGAIEKMSKSKKNVVDLDDFIDTYGADAARWFVLSDSPPERDVEYTDGGVDGVWRFIQRLWSLVDERADEIPAPGKAAGNAEGEPLEIRRVAHRAIRDVTEAIESFRFNTAVAKIHDFVNALRKFRGGDDAGKAAEAEALGILAQLISPFMPHLAEACWERLGGDGMVVSAGWPEADPSLLVDNTVTIAVQVNGKRRGEIELAKGTAKDDAEAAALADPGVARSLEGLTVRKVIVVPDRIVNIVAG</sequence>
<evidence type="ECO:0000256" key="10">
    <source>
        <dbReference type="RuleBase" id="RU363035"/>
    </source>
</evidence>
<dbReference type="InterPro" id="IPR001412">
    <property type="entry name" value="aa-tRNA-synth_I_CS"/>
</dbReference>
<dbReference type="Pfam" id="PF09334">
    <property type="entry name" value="tRNA-synt_1g"/>
    <property type="match status" value="1"/>
</dbReference>
<evidence type="ECO:0000256" key="8">
    <source>
        <dbReference type="ARBA" id="ARBA00047469"/>
    </source>
</evidence>
<keyword evidence="7 9" id="KW-0030">Aminoacyl-tRNA synthetase</keyword>
<name>A0ABU7LSZ9_9PROT</name>
<keyword evidence="3 9" id="KW-0436">Ligase</keyword>
<feature type="domain" description="Methionyl/Valyl/Leucyl/Isoleucyl-tRNA synthetase anticodon-binding" evidence="12">
    <location>
        <begin position="706"/>
        <end position="825"/>
    </location>
</feature>
<dbReference type="PANTHER" id="PTHR43740:SF2">
    <property type="entry name" value="LEUCINE--TRNA LIGASE, MITOCHONDRIAL"/>
    <property type="match status" value="1"/>
</dbReference>
<evidence type="ECO:0000259" key="14">
    <source>
        <dbReference type="Pfam" id="PF13603"/>
    </source>
</evidence>
<dbReference type="InterPro" id="IPR009008">
    <property type="entry name" value="Val/Leu/Ile-tRNA-synth_edit"/>
</dbReference>
<dbReference type="Gene3D" id="3.40.50.620">
    <property type="entry name" value="HUPs"/>
    <property type="match status" value="2"/>
</dbReference>
<dbReference type="CDD" id="cd07958">
    <property type="entry name" value="Anticodon_Ia_Leu_BEm"/>
    <property type="match status" value="1"/>
</dbReference>
<dbReference type="HAMAP" id="MF_00049_B">
    <property type="entry name" value="Leu_tRNA_synth_B"/>
    <property type="match status" value="1"/>
</dbReference>
<dbReference type="Gene3D" id="3.90.740.10">
    <property type="entry name" value="Valyl/Leucyl/Isoleucyl-tRNA synthetase, editing domain"/>
    <property type="match status" value="1"/>
</dbReference>
<dbReference type="InterPro" id="IPR014729">
    <property type="entry name" value="Rossmann-like_a/b/a_fold"/>
</dbReference>
<evidence type="ECO:0000256" key="9">
    <source>
        <dbReference type="HAMAP-Rule" id="MF_00049"/>
    </source>
</evidence>
<feature type="domain" description="Leucyl-tRNA synthetase editing" evidence="14">
    <location>
        <begin position="222"/>
        <end position="413"/>
    </location>
</feature>
<evidence type="ECO:0000256" key="3">
    <source>
        <dbReference type="ARBA" id="ARBA00022598"/>
    </source>
</evidence>
<feature type="binding site" evidence="9">
    <location>
        <position position="627"/>
    </location>
    <ligand>
        <name>ATP</name>
        <dbReference type="ChEBI" id="CHEBI:30616"/>
    </ligand>
</feature>
<dbReference type="Gene3D" id="2.20.28.290">
    <property type="match status" value="1"/>
</dbReference>
<dbReference type="EMBL" id="JAZDRP010000007">
    <property type="protein sequence ID" value="MEE2526995.1"/>
    <property type="molecule type" value="Genomic_DNA"/>
</dbReference>
<dbReference type="Pfam" id="PF13603">
    <property type="entry name" value="tRNA-synt_1_2"/>
    <property type="match status" value="1"/>
</dbReference>
<dbReference type="InterPro" id="IPR002300">
    <property type="entry name" value="aa-tRNA-synth_Ia"/>
</dbReference>
<reference evidence="15 16" key="1">
    <citation type="submission" date="2024-01" db="EMBL/GenBank/DDBJ databases">
        <title>Hyphobacterium bacterium isolated from marine sediment.</title>
        <authorList>
            <person name="Zhao S."/>
        </authorList>
    </citation>
    <scope>NUCLEOTIDE SEQUENCE [LARGE SCALE GENOMIC DNA]</scope>
    <source>
        <strain evidence="16">HN65</strain>
    </source>
</reference>
<proteinExistence type="inferred from homology"/>
<dbReference type="PRINTS" id="PR00985">
    <property type="entry name" value="TRNASYNTHLEU"/>
</dbReference>
<dbReference type="InterPro" id="IPR015413">
    <property type="entry name" value="Methionyl/Leucyl_tRNA_Synth"/>
</dbReference>
<evidence type="ECO:0000256" key="1">
    <source>
        <dbReference type="ARBA" id="ARBA00005594"/>
    </source>
</evidence>
<dbReference type="GO" id="GO:0004823">
    <property type="term" value="F:leucine-tRNA ligase activity"/>
    <property type="evidence" value="ECO:0007669"/>
    <property type="project" value="UniProtKB-EC"/>
</dbReference>
<keyword evidence="5 9" id="KW-0067">ATP-binding</keyword>
<protein>
    <recommendedName>
        <fullName evidence="9">Leucine--tRNA ligase</fullName>
        <ecNumber evidence="9">6.1.1.4</ecNumber>
    </recommendedName>
    <alternativeName>
        <fullName evidence="9">Leucyl-tRNA synthetase</fullName>
        <shortName evidence="9">LeuRS</shortName>
    </alternativeName>
</protein>
<dbReference type="CDD" id="cd00812">
    <property type="entry name" value="LeuRS_core"/>
    <property type="match status" value="1"/>
</dbReference>
<comment type="similarity">
    <text evidence="1 9 10">Belongs to the class-I aminoacyl-tRNA synthetase family.</text>
</comment>
<accession>A0ABU7LSZ9</accession>
<evidence type="ECO:0000259" key="13">
    <source>
        <dbReference type="Pfam" id="PF09334"/>
    </source>
</evidence>
<dbReference type="PANTHER" id="PTHR43740">
    <property type="entry name" value="LEUCYL-TRNA SYNTHETASE"/>
    <property type="match status" value="1"/>
</dbReference>
<dbReference type="RefSeq" id="WP_330199659.1">
    <property type="nucleotide sequence ID" value="NZ_JAZDRP010000007.1"/>
</dbReference>
<evidence type="ECO:0000259" key="12">
    <source>
        <dbReference type="Pfam" id="PF08264"/>
    </source>
</evidence>
<keyword evidence="16" id="KW-1185">Reference proteome</keyword>
<dbReference type="Gene3D" id="3.10.20.590">
    <property type="match status" value="1"/>
</dbReference>
<comment type="caution">
    <text evidence="15">The sequence shown here is derived from an EMBL/GenBank/DDBJ whole genome shotgun (WGS) entry which is preliminary data.</text>
</comment>
<feature type="short sequence motif" description="'KMSKS' region" evidence="9">
    <location>
        <begin position="624"/>
        <end position="628"/>
    </location>
</feature>
<dbReference type="EC" id="6.1.1.4" evidence="9"/>
<evidence type="ECO:0000256" key="4">
    <source>
        <dbReference type="ARBA" id="ARBA00022741"/>
    </source>
</evidence>
<feature type="short sequence motif" description="'HIGH' region" evidence="9">
    <location>
        <begin position="42"/>
        <end position="52"/>
    </location>
</feature>
<feature type="domain" description="Methionyl/Leucyl tRNA synthetase" evidence="13">
    <location>
        <begin position="37"/>
        <end position="171"/>
    </location>
</feature>
<gene>
    <name evidence="9 15" type="primary">leuS</name>
    <name evidence="15" type="ORF">V0U79_11495</name>
</gene>
<evidence type="ECO:0000256" key="6">
    <source>
        <dbReference type="ARBA" id="ARBA00022917"/>
    </source>
</evidence>
<keyword evidence="6 9" id="KW-0648">Protein biosynthesis</keyword>
<dbReference type="InterPro" id="IPR013155">
    <property type="entry name" value="M/V/L/I-tRNA-synth_anticd-bd"/>
</dbReference>
<evidence type="ECO:0000256" key="2">
    <source>
        <dbReference type="ARBA" id="ARBA00022490"/>
    </source>
</evidence>